<dbReference type="GO" id="GO:0008410">
    <property type="term" value="F:CoA-transferase activity"/>
    <property type="evidence" value="ECO:0007669"/>
    <property type="project" value="InterPro"/>
</dbReference>
<dbReference type="SUPFAM" id="SSF100950">
    <property type="entry name" value="NagB/RpiA/CoA transferase-like"/>
    <property type="match status" value="1"/>
</dbReference>
<dbReference type="InterPro" id="IPR037171">
    <property type="entry name" value="NagB/RpiA_transferase-like"/>
</dbReference>
<keyword evidence="3" id="KW-1185">Reference proteome</keyword>
<dbReference type="PANTHER" id="PTHR13707:SF60">
    <property type="entry name" value="ACETATE COA-TRANSFERASE SUBUNIT ALPHA"/>
    <property type="match status" value="1"/>
</dbReference>
<comment type="caution">
    <text evidence="2">The sequence shown here is derived from an EMBL/GenBank/DDBJ whole genome shotgun (WGS) entry which is preliminary data.</text>
</comment>
<dbReference type="Pfam" id="PF01144">
    <property type="entry name" value="CoA_trans"/>
    <property type="match status" value="1"/>
</dbReference>
<keyword evidence="1" id="KW-0808">Transferase</keyword>
<dbReference type="Proteomes" id="UP000034832">
    <property type="component" value="Unassembled WGS sequence"/>
</dbReference>
<dbReference type="NCBIfam" id="TIGR02429">
    <property type="entry name" value="pcaI_scoA_fam"/>
    <property type="match status" value="1"/>
</dbReference>
<protein>
    <submittedName>
        <fullName evidence="2">3-oxoacid CoA-transferase subunit A</fullName>
    </submittedName>
</protein>
<accession>A0A4U6BMD2</accession>
<dbReference type="AlphaFoldDB" id="A0A4U6BMD2"/>
<evidence type="ECO:0000313" key="3">
    <source>
        <dbReference type="Proteomes" id="UP000034832"/>
    </source>
</evidence>
<dbReference type="InterPro" id="IPR004165">
    <property type="entry name" value="CoA_trans_fam_I"/>
</dbReference>
<dbReference type="Gene3D" id="3.40.1080.10">
    <property type="entry name" value="Glutaconate Coenzyme A-transferase"/>
    <property type="match status" value="1"/>
</dbReference>
<dbReference type="EMBL" id="LBIA02000001">
    <property type="protein sequence ID" value="TKT71432.1"/>
    <property type="molecule type" value="Genomic_DNA"/>
</dbReference>
<organism evidence="2 3">
    <name type="scientific">Afipia massiliensis</name>
    <dbReference type="NCBI Taxonomy" id="211460"/>
    <lineage>
        <taxon>Bacteria</taxon>
        <taxon>Pseudomonadati</taxon>
        <taxon>Pseudomonadota</taxon>
        <taxon>Alphaproteobacteria</taxon>
        <taxon>Hyphomicrobiales</taxon>
        <taxon>Nitrobacteraceae</taxon>
        <taxon>Afipia</taxon>
    </lineage>
</organism>
<dbReference type="OrthoDB" id="9777193at2"/>
<name>A0A4U6BMD2_9BRAD</name>
<dbReference type="InterPro" id="IPR012792">
    <property type="entry name" value="3-oxoacid_CoA-transf_A"/>
</dbReference>
<evidence type="ECO:0000256" key="1">
    <source>
        <dbReference type="ARBA" id="ARBA00022679"/>
    </source>
</evidence>
<dbReference type="SMART" id="SM00882">
    <property type="entry name" value="CoA_trans"/>
    <property type="match status" value="1"/>
</dbReference>
<dbReference type="STRING" id="211460.YH63_10540"/>
<dbReference type="PANTHER" id="PTHR13707">
    <property type="entry name" value="KETOACID-COENZYME A TRANSFERASE"/>
    <property type="match status" value="1"/>
</dbReference>
<gene>
    <name evidence="2" type="ORF">YH63_008410</name>
</gene>
<sequence length="226" mass="23944">MIDKRVESLAAAVAGVQDGATVLVPGFGAVGVADNLLEALHDQGAKELTIVANNSGNGDHGLARLINSGRVRKVICSYPRSGDYSAFLNAYRAKSLELELVPQGTISERMRCAAAGLGGFFSPVSAGTKLAEGKEQREIDGRLHVFEKPLKGDIALVKAAKADRWGNLTYRKSARNFNPVCAMAAELTVVEVETMVELGALDPEAVVTPGIFVDRIVVAEPRKIGS</sequence>
<proteinExistence type="predicted"/>
<evidence type="ECO:0000313" key="2">
    <source>
        <dbReference type="EMBL" id="TKT71432.1"/>
    </source>
</evidence>
<reference evidence="2" key="1">
    <citation type="submission" date="2019-04" db="EMBL/GenBank/DDBJ databases">
        <title>Whole genome sequencing of cave bacteria.</title>
        <authorList>
            <person name="Gan H.M."/>
            <person name="Barton H."/>
            <person name="Savka M.A."/>
        </authorList>
    </citation>
    <scope>NUCLEOTIDE SEQUENCE [LARGE SCALE GENOMIC DNA]</scope>
    <source>
        <strain evidence="2">LC387</strain>
    </source>
</reference>